<dbReference type="RefSeq" id="WP_206642906.1">
    <property type="nucleotide sequence ID" value="NZ_CP071247.1"/>
</dbReference>
<evidence type="ECO:0000313" key="10">
    <source>
        <dbReference type="Proteomes" id="UP000663555"/>
    </source>
</evidence>
<keyword evidence="2" id="KW-0964">Secreted</keyword>
<organism evidence="9 10">
    <name type="scientific">Marinobacter salinisoli</name>
    <dbReference type="NCBI Taxonomy" id="2769486"/>
    <lineage>
        <taxon>Bacteria</taxon>
        <taxon>Pseudomonadati</taxon>
        <taxon>Pseudomonadota</taxon>
        <taxon>Gammaproteobacteria</taxon>
        <taxon>Pseudomonadales</taxon>
        <taxon>Marinobacteraceae</taxon>
        <taxon>Marinobacter</taxon>
    </lineage>
</organism>
<keyword evidence="3" id="KW-0479">Metal-binding</keyword>
<accession>A0ABX7MNB5</accession>
<reference evidence="9 10" key="1">
    <citation type="submission" date="2021-03" db="EMBL/GenBank/DDBJ databases">
        <title>Genome sequencing of Marinobacter sp. LPB0319.</title>
        <authorList>
            <person name="Kim J."/>
        </authorList>
    </citation>
    <scope>NUCLEOTIDE SEQUENCE [LARGE SCALE GENOMIC DNA]</scope>
    <source>
        <strain evidence="9 10">LPB0319</strain>
    </source>
</reference>
<feature type="domain" description="Golvesin/Xly CBD-like" evidence="8">
    <location>
        <begin position="42"/>
        <end position="170"/>
    </location>
</feature>
<dbReference type="PROSITE" id="PS51257">
    <property type="entry name" value="PROKAR_LIPOPROTEIN"/>
    <property type="match status" value="1"/>
</dbReference>
<dbReference type="Pfam" id="PF25275">
    <property type="entry name" value="Golvesin_C"/>
    <property type="match status" value="2"/>
</dbReference>
<proteinExistence type="predicted"/>
<dbReference type="InterPro" id="IPR052063">
    <property type="entry name" value="Polysaccharide_Lyase_1"/>
</dbReference>
<evidence type="ECO:0000259" key="8">
    <source>
        <dbReference type="Pfam" id="PF25275"/>
    </source>
</evidence>
<keyword evidence="10" id="KW-1185">Reference proteome</keyword>
<evidence type="ECO:0000256" key="1">
    <source>
        <dbReference type="ARBA" id="ARBA00004613"/>
    </source>
</evidence>
<keyword evidence="4" id="KW-0732">Signal</keyword>
<protein>
    <recommendedName>
        <fullName evidence="8">Golvesin/Xly CBD-like domain-containing protein</fullName>
    </recommendedName>
</protein>
<feature type="region of interest" description="Disordered" evidence="7">
    <location>
        <begin position="176"/>
        <end position="285"/>
    </location>
</feature>
<dbReference type="Proteomes" id="UP000663555">
    <property type="component" value="Chromosome"/>
</dbReference>
<evidence type="ECO:0000256" key="5">
    <source>
        <dbReference type="ARBA" id="ARBA00022837"/>
    </source>
</evidence>
<evidence type="ECO:0000313" key="9">
    <source>
        <dbReference type="EMBL" id="QSP93684.1"/>
    </source>
</evidence>
<evidence type="ECO:0000256" key="3">
    <source>
        <dbReference type="ARBA" id="ARBA00022723"/>
    </source>
</evidence>
<evidence type="ECO:0000256" key="2">
    <source>
        <dbReference type="ARBA" id="ARBA00022525"/>
    </source>
</evidence>
<keyword evidence="6" id="KW-0325">Glycoprotein</keyword>
<evidence type="ECO:0000256" key="7">
    <source>
        <dbReference type="SAM" id="MobiDB-lite"/>
    </source>
</evidence>
<gene>
    <name evidence="9" type="ORF">LPB19_10760</name>
</gene>
<sequence length="515" mass="55559">MARNKNLLLLSISSSFVVGCATQMPEDLEEFEPTASGFPEHVIDREDIGFFSDGDWRISDSISGYQGSDYLIVSPGTGTNTATWNLNIIRQFDVFVKWTSTPRRGSNVKYTVHHLDQNNNLVTETVVIDQTQNGGEWFKLGTYKMSTLTGRVTINDDADGWVVADAVMFQELGFAGDEAEPTGDSDGDGMSDEWELQYGLDPNDPSDAGQDSDGDGLSNLDEFLALTSPIMLDTDGDGSPDGYEVESGLNPTADDSTEDPDQDGYTNEQEYAAGTDPNDSASAPGVQGVFLTWTTPTQRTDGSALAESDIAQYELSYRPASTASSGQETIVDNDAQAFVAYGGGRSSSGYEGFIGSDYFLMDPGTGEVVAEWSASELANGVTYTLFAHWVSSGLRASNATYEYTYTDSAGNETTERSSVDQRSNGGSWQEIGTFTSSDGRVVVRINNDADGYVVADAIKLSPEAAAETTETIDADGKNSYFVRDLNAGEWQFKIRAIDTDGLAGEYSEPKTRTVE</sequence>
<dbReference type="InterPro" id="IPR033803">
    <property type="entry name" value="CBD-like_Golvesin-Xly"/>
</dbReference>
<dbReference type="EMBL" id="CP071247">
    <property type="protein sequence ID" value="QSP93684.1"/>
    <property type="molecule type" value="Genomic_DNA"/>
</dbReference>
<dbReference type="PANTHER" id="PTHR42970:SF1">
    <property type="entry name" value="PECTATE LYASE C-RELATED"/>
    <property type="match status" value="1"/>
</dbReference>
<name>A0ABX7MNB5_9GAMM</name>
<comment type="subcellular location">
    <subcellularLocation>
        <location evidence="1">Secreted</location>
    </subcellularLocation>
</comment>
<evidence type="ECO:0000256" key="4">
    <source>
        <dbReference type="ARBA" id="ARBA00022729"/>
    </source>
</evidence>
<feature type="domain" description="Golvesin/Xly CBD-like" evidence="8">
    <location>
        <begin position="330"/>
        <end position="460"/>
    </location>
</feature>
<evidence type="ECO:0000256" key="6">
    <source>
        <dbReference type="ARBA" id="ARBA00023180"/>
    </source>
</evidence>
<dbReference type="Pfam" id="PF18884">
    <property type="entry name" value="TSP3_bac"/>
    <property type="match status" value="2"/>
</dbReference>
<feature type="compositionally biased region" description="Acidic residues" evidence="7">
    <location>
        <begin position="177"/>
        <end position="195"/>
    </location>
</feature>
<dbReference type="InterPro" id="IPR059100">
    <property type="entry name" value="TSP3_bac"/>
</dbReference>
<keyword evidence="5" id="KW-0106">Calcium</keyword>
<dbReference type="PANTHER" id="PTHR42970">
    <property type="entry name" value="PECTATE LYASE C-RELATED"/>
    <property type="match status" value="1"/>
</dbReference>